<dbReference type="SUPFAM" id="SSF52317">
    <property type="entry name" value="Class I glutamine amidotransferase-like"/>
    <property type="match status" value="1"/>
</dbReference>
<dbReference type="STRING" id="1618443.UV73_C0001G0014"/>
<evidence type="ECO:0000313" key="9">
    <source>
        <dbReference type="Proteomes" id="UP000034894"/>
    </source>
</evidence>
<dbReference type="GO" id="GO:0006189">
    <property type="term" value="P:'de novo' IMP biosynthetic process"/>
    <property type="evidence" value="ECO:0007669"/>
    <property type="project" value="InterPro"/>
</dbReference>
<organism evidence="8 9">
    <name type="scientific">Candidatus Gottesmanbacteria bacterium GW2011_GWA2_43_14</name>
    <dbReference type="NCBI Taxonomy" id="1618443"/>
    <lineage>
        <taxon>Bacteria</taxon>
        <taxon>Candidatus Gottesmaniibacteriota</taxon>
    </lineage>
</organism>
<evidence type="ECO:0000256" key="2">
    <source>
        <dbReference type="ARBA" id="ARBA00022598"/>
    </source>
</evidence>
<keyword evidence="7" id="KW-0315">Glutamine amidotransferase</keyword>
<dbReference type="EMBL" id="LCFP01000001">
    <property type="protein sequence ID" value="KKS98493.1"/>
    <property type="molecule type" value="Genomic_DNA"/>
</dbReference>
<reference evidence="8 9" key="1">
    <citation type="journal article" date="2015" name="Nature">
        <title>rRNA introns, odd ribosomes, and small enigmatic genomes across a large radiation of phyla.</title>
        <authorList>
            <person name="Brown C.T."/>
            <person name="Hug L.A."/>
            <person name="Thomas B.C."/>
            <person name="Sharon I."/>
            <person name="Castelle C.J."/>
            <person name="Singh A."/>
            <person name="Wilkins M.J."/>
            <person name="Williams K.H."/>
            <person name="Banfield J.F."/>
        </authorList>
    </citation>
    <scope>NUCLEOTIDE SEQUENCE [LARGE SCALE GENOMIC DNA]</scope>
</reference>
<keyword evidence="6" id="KW-0067">ATP-binding</keyword>
<dbReference type="InterPro" id="IPR010075">
    <property type="entry name" value="PRibForGlyAmidine_synth_PurQ"/>
</dbReference>
<protein>
    <submittedName>
        <fullName evidence="8">Phosphoribosylformylglycinamidine synthase I, phosphoribosylformylglycinamidine synthase</fullName>
        <ecNumber evidence="8">6.3.5.3</ecNumber>
    </submittedName>
</protein>
<keyword evidence="5" id="KW-0378">Hydrolase</keyword>
<dbReference type="PIRSF" id="PIRSF001586">
    <property type="entry name" value="FGAM_synth_I"/>
    <property type="match status" value="1"/>
</dbReference>
<dbReference type="GO" id="GO:0004642">
    <property type="term" value="F:phosphoribosylformylglycinamidine synthase activity"/>
    <property type="evidence" value="ECO:0007669"/>
    <property type="project" value="UniProtKB-EC"/>
</dbReference>
<comment type="caution">
    <text evidence="8">The sequence shown here is derived from an EMBL/GenBank/DDBJ whole genome shotgun (WGS) entry which is preliminary data.</text>
</comment>
<proteinExistence type="predicted"/>
<dbReference type="PANTHER" id="PTHR10099">
    <property type="entry name" value="PHOSPHORIBOSYLFORMYLGLYCINAMIDINE SYNTHASE"/>
    <property type="match status" value="1"/>
</dbReference>
<evidence type="ECO:0000256" key="3">
    <source>
        <dbReference type="ARBA" id="ARBA00022741"/>
    </source>
</evidence>
<evidence type="ECO:0000313" key="8">
    <source>
        <dbReference type="EMBL" id="KKS98493.1"/>
    </source>
</evidence>
<evidence type="ECO:0000256" key="1">
    <source>
        <dbReference type="ARBA" id="ARBA00022490"/>
    </source>
</evidence>
<dbReference type="EC" id="6.3.5.3" evidence="8"/>
<dbReference type="GO" id="GO:0005737">
    <property type="term" value="C:cytoplasm"/>
    <property type="evidence" value="ECO:0007669"/>
    <property type="project" value="TreeGrafter"/>
</dbReference>
<dbReference type="SMART" id="SM01211">
    <property type="entry name" value="GATase_5"/>
    <property type="match status" value="1"/>
</dbReference>
<dbReference type="InterPro" id="IPR029062">
    <property type="entry name" value="Class_I_gatase-like"/>
</dbReference>
<evidence type="ECO:0000256" key="4">
    <source>
        <dbReference type="ARBA" id="ARBA00022755"/>
    </source>
</evidence>
<name>A0A0G1GI73_9BACT</name>
<evidence type="ECO:0000256" key="7">
    <source>
        <dbReference type="ARBA" id="ARBA00022962"/>
    </source>
</evidence>
<keyword evidence="3" id="KW-0547">Nucleotide-binding</keyword>
<keyword evidence="4" id="KW-0658">Purine biosynthesis</keyword>
<keyword evidence="2 8" id="KW-0436">Ligase</keyword>
<dbReference type="Pfam" id="PF13507">
    <property type="entry name" value="GATase_5"/>
    <property type="match status" value="1"/>
</dbReference>
<dbReference type="PATRIC" id="fig|1618443.3.peg.14"/>
<dbReference type="Gene3D" id="3.40.50.880">
    <property type="match status" value="1"/>
</dbReference>
<dbReference type="Proteomes" id="UP000034894">
    <property type="component" value="Unassembled WGS sequence"/>
</dbReference>
<gene>
    <name evidence="8" type="ORF">UV73_C0001G0014</name>
</gene>
<accession>A0A0G1GI73</accession>
<keyword evidence="1" id="KW-0963">Cytoplasm</keyword>
<evidence type="ECO:0000256" key="5">
    <source>
        <dbReference type="ARBA" id="ARBA00022801"/>
    </source>
</evidence>
<dbReference type="GO" id="GO:0016787">
    <property type="term" value="F:hydrolase activity"/>
    <property type="evidence" value="ECO:0007669"/>
    <property type="project" value="UniProtKB-KW"/>
</dbReference>
<dbReference type="GO" id="GO:0005524">
    <property type="term" value="F:ATP binding"/>
    <property type="evidence" value="ECO:0007669"/>
    <property type="project" value="UniProtKB-KW"/>
</dbReference>
<evidence type="ECO:0000256" key="6">
    <source>
        <dbReference type="ARBA" id="ARBA00022840"/>
    </source>
</evidence>
<dbReference type="PANTHER" id="PTHR10099:SF1">
    <property type="entry name" value="PHOSPHORIBOSYLFORMYLGLYCINAMIDINE SYNTHASE"/>
    <property type="match status" value="1"/>
</dbReference>
<dbReference type="AlphaFoldDB" id="A0A0G1GI73"/>
<sequence>MKPKVLVFSGYGLNSEAETKYAFDTAGAVATIVHINDLIENKKRLSDFQILAFPGGFSYGDDTGSGNAYANKLRNHLWPEIISFIRNDKLVIGICNGFQILVNLGLLPAVDKNYGIRQAALIHNNQARLITRWVDLSVENRTPWTAGIKQISMPVAHGEGKFHAGPDIMKKLQSKKMVALRFIRGEICSYADLPANPNGSSDDIAGISDESGRILGLMPHPERAQFFHQLPHWTYLADQYKREGKELPRNGPGHQIFVNAVRYFRN</sequence>
<dbReference type="PROSITE" id="PS51273">
    <property type="entry name" value="GATASE_TYPE_1"/>
    <property type="match status" value="1"/>
</dbReference>